<dbReference type="EMBL" id="PQSP01000003">
    <property type="protein sequence ID" value="RUS66703.1"/>
    <property type="molecule type" value="Genomic_DNA"/>
</dbReference>
<sequence>MIASLFTAQAYIYFQNSGFSRKSKYSCHKNDTDKNYNHSLFI</sequence>
<keyword evidence="2" id="KW-1185">Reference proteome</keyword>
<name>A0A433SD81_9BURK</name>
<organism evidence="1 2">
    <name type="scientific">Saezia sanguinis</name>
    <dbReference type="NCBI Taxonomy" id="1965230"/>
    <lineage>
        <taxon>Bacteria</taxon>
        <taxon>Pseudomonadati</taxon>
        <taxon>Pseudomonadota</taxon>
        <taxon>Betaproteobacteria</taxon>
        <taxon>Burkholderiales</taxon>
        <taxon>Saeziaceae</taxon>
        <taxon>Saezia</taxon>
    </lineage>
</organism>
<evidence type="ECO:0000313" key="1">
    <source>
        <dbReference type="EMBL" id="RUS66703.1"/>
    </source>
</evidence>
<comment type="caution">
    <text evidence="1">The sequence shown here is derived from an EMBL/GenBank/DDBJ whole genome shotgun (WGS) entry which is preliminary data.</text>
</comment>
<reference evidence="1 2" key="1">
    <citation type="submission" date="2018-01" db="EMBL/GenBank/DDBJ databases">
        <title>Saezia sanguinis gen. nov., sp. nov., in the order Burkholderiales isolated from human blood.</title>
        <authorList>
            <person name="Medina-Pascual M.J."/>
            <person name="Valdezate S."/>
            <person name="Monzon S."/>
            <person name="Cuesta I."/>
            <person name="Carrasco G."/>
            <person name="Villalon P."/>
            <person name="Saez-Nieto J.A."/>
        </authorList>
    </citation>
    <scope>NUCLEOTIDE SEQUENCE [LARGE SCALE GENOMIC DNA]</scope>
    <source>
        <strain evidence="1 2">CNM695-12</strain>
    </source>
</reference>
<dbReference type="Proteomes" id="UP000286947">
    <property type="component" value="Unassembled WGS sequence"/>
</dbReference>
<gene>
    <name evidence="1" type="ORF">CUZ56_01493</name>
</gene>
<dbReference type="AlphaFoldDB" id="A0A433SD81"/>
<proteinExistence type="predicted"/>
<accession>A0A433SD81</accession>
<protein>
    <submittedName>
        <fullName evidence="1">Uncharacterized protein</fullName>
    </submittedName>
</protein>
<evidence type="ECO:0000313" key="2">
    <source>
        <dbReference type="Proteomes" id="UP000286947"/>
    </source>
</evidence>